<feature type="transmembrane region" description="Helical" evidence="1">
    <location>
        <begin position="63"/>
        <end position="87"/>
    </location>
</feature>
<keyword evidence="1" id="KW-1133">Transmembrane helix</keyword>
<feature type="transmembrane region" description="Helical" evidence="1">
    <location>
        <begin position="36"/>
        <end position="57"/>
    </location>
</feature>
<proteinExistence type="predicted"/>
<dbReference type="Proteomes" id="UP000512184">
    <property type="component" value="Chromosome"/>
</dbReference>
<protein>
    <submittedName>
        <fullName evidence="2">Inclusion membrane protein-16</fullName>
    </submittedName>
</protein>
<dbReference type="Pfam" id="PF17627">
    <property type="entry name" value="IncE"/>
    <property type="match status" value="1"/>
</dbReference>
<evidence type="ECO:0000313" key="3">
    <source>
        <dbReference type="Proteomes" id="UP000512184"/>
    </source>
</evidence>
<keyword evidence="1" id="KW-0812">Transmembrane</keyword>
<reference evidence="2" key="1">
    <citation type="submission" date="2019-01" db="EMBL/GenBank/DDBJ databases">
        <title>Whole genome sequencing and annotation enables comparative genome analysis that reveals unique features of the Chlamydia suis R19 Genome.</title>
        <authorList>
            <person name="Dimond Z.E."/>
        </authorList>
    </citation>
    <scope>NUCLEOTIDE SEQUENCE [LARGE SCALE GENOMIC DNA]</scope>
    <source>
        <strain evidence="2">R19</strain>
    </source>
</reference>
<keyword evidence="1" id="KW-0472">Membrane</keyword>
<evidence type="ECO:0000256" key="1">
    <source>
        <dbReference type="SAM" id="Phobius"/>
    </source>
</evidence>
<dbReference type="RefSeq" id="WP_080122029.1">
    <property type="nucleotide sequence ID" value="NZ_CP035278.1"/>
</dbReference>
<keyword evidence="3" id="KW-1185">Reference proteome</keyword>
<name>A0ABX6IQA1_9CHLA</name>
<dbReference type="EMBL" id="CP035278">
    <property type="protein sequence ID" value="QHP83293.1"/>
    <property type="molecule type" value="Genomic_DNA"/>
</dbReference>
<accession>A0ABX6IQA1</accession>
<organism evidence="2 3">
    <name type="scientific">Chlamydia suis</name>
    <dbReference type="NCBI Taxonomy" id="83559"/>
    <lineage>
        <taxon>Bacteria</taxon>
        <taxon>Pseudomonadati</taxon>
        <taxon>Chlamydiota</taxon>
        <taxon>Chlamydiia</taxon>
        <taxon>Chlamydiales</taxon>
        <taxon>Chlamydiaceae</taxon>
        <taxon>Chlamydia/Chlamydophila group</taxon>
        <taxon>Chlamydia</taxon>
    </lineage>
</organism>
<gene>
    <name evidence="2" type="primary">incE</name>
    <name evidence="2" type="ORF">Chls_418</name>
</gene>
<dbReference type="InterPro" id="IPR035118">
    <property type="entry name" value="IncE"/>
</dbReference>
<evidence type="ECO:0000313" key="2">
    <source>
        <dbReference type="EMBL" id="QHP83293.1"/>
    </source>
</evidence>
<sequence>MDCIKQACRNYLCLDKVTNPVCSVVKRGTPHEKVQAAAGCIGVVCSVICLALGIAAAGTGALVGGFAIGLGVMAVLLGIVLFCMATWDVLHRHGGLGCPVRGLLGNGSEPPSEPCVIFTKGKNGEESEVVIVG</sequence>